<name>A0A547Q9Q3_9RHOB</name>
<reference evidence="1 2" key="1">
    <citation type="submission" date="2019-06" db="EMBL/GenBank/DDBJ databases">
        <title>Paenimaribius caenipelagi gen. nov., sp. nov., isolated from a tidal flat.</title>
        <authorList>
            <person name="Yoon J.-H."/>
        </authorList>
    </citation>
    <scope>NUCLEOTIDE SEQUENCE [LARGE SCALE GENOMIC DNA]</scope>
    <source>
        <strain evidence="1 2">JBTF-M29</strain>
    </source>
</reference>
<dbReference type="RefSeq" id="WP_142833308.1">
    <property type="nucleotide sequence ID" value="NZ_VFSV01000003.1"/>
</dbReference>
<protein>
    <submittedName>
        <fullName evidence="1">SRPBCC family protein</fullName>
    </submittedName>
</protein>
<gene>
    <name evidence="1" type="ORF">FEV53_02845</name>
</gene>
<dbReference type="Gene3D" id="3.30.530.20">
    <property type="match status" value="1"/>
</dbReference>
<dbReference type="Proteomes" id="UP000318590">
    <property type="component" value="Unassembled WGS sequence"/>
</dbReference>
<dbReference type="CDD" id="cd07812">
    <property type="entry name" value="SRPBCC"/>
    <property type="match status" value="1"/>
</dbReference>
<proteinExistence type="predicted"/>
<dbReference type="EMBL" id="VFSV01000003">
    <property type="protein sequence ID" value="TRD23117.1"/>
    <property type="molecule type" value="Genomic_DNA"/>
</dbReference>
<sequence>MKISTRHDIAAPPGEVFAALSDFDRLERLLMESGAEVSRTDDRSHGPAGATWTAKFTYRGRTRRAEASVVTFDLDQQIAMRTKIDGLVTIANTELLPIGDSKTRMFAAIDLRPTTFTSRLLVQSLKLGRGRLQKRLKKRLIQFGDHVEASR</sequence>
<dbReference type="InterPro" id="IPR023393">
    <property type="entry name" value="START-like_dom_sf"/>
</dbReference>
<organism evidence="1 2">
    <name type="scientific">Palleronia caenipelagi</name>
    <dbReference type="NCBI Taxonomy" id="2489174"/>
    <lineage>
        <taxon>Bacteria</taxon>
        <taxon>Pseudomonadati</taxon>
        <taxon>Pseudomonadota</taxon>
        <taxon>Alphaproteobacteria</taxon>
        <taxon>Rhodobacterales</taxon>
        <taxon>Roseobacteraceae</taxon>
        <taxon>Palleronia</taxon>
    </lineage>
</organism>
<dbReference type="OrthoDB" id="7860307at2"/>
<dbReference type="AlphaFoldDB" id="A0A547Q9Q3"/>
<dbReference type="SUPFAM" id="SSF55961">
    <property type="entry name" value="Bet v1-like"/>
    <property type="match status" value="1"/>
</dbReference>
<dbReference type="Pfam" id="PF10604">
    <property type="entry name" value="Polyketide_cyc2"/>
    <property type="match status" value="1"/>
</dbReference>
<evidence type="ECO:0000313" key="2">
    <source>
        <dbReference type="Proteomes" id="UP000318590"/>
    </source>
</evidence>
<accession>A0A547Q9Q3</accession>
<keyword evidence="2" id="KW-1185">Reference proteome</keyword>
<dbReference type="InterPro" id="IPR019587">
    <property type="entry name" value="Polyketide_cyclase/dehydratase"/>
</dbReference>
<evidence type="ECO:0000313" key="1">
    <source>
        <dbReference type="EMBL" id="TRD23117.1"/>
    </source>
</evidence>
<comment type="caution">
    <text evidence="1">The sequence shown here is derived from an EMBL/GenBank/DDBJ whole genome shotgun (WGS) entry which is preliminary data.</text>
</comment>